<reference evidence="7 8" key="1">
    <citation type="journal article" date="2008" name="Nature">
        <title>The genome of the choanoflagellate Monosiga brevicollis and the origin of metazoans.</title>
        <authorList>
            <consortium name="JGI Sequencing"/>
            <person name="King N."/>
            <person name="Westbrook M.J."/>
            <person name="Young S.L."/>
            <person name="Kuo A."/>
            <person name="Abedin M."/>
            <person name="Chapman J."/>
            <person name="Fairclough S."/>
            <person name="Hellsten U."/>
            <person name="Isogai Y."/>
            <person name="Letunic I."/>
            <person name="Marr M."/>
            <person name="Pincus D."/>
            <person name="Putnam N."/>
            <person name="Rokas A."/>
            <person name="Wright K.J."/>
            <person name="Zuzow R."/>
            <person name="Dirks W."/>
            <person name="Good M."/>
            <person name="Goodstein D."/>
            <person name="Lemons D."/>
            <person name="Li W."/>
            <person name="Lyons J.B."/>
            <person name="Morris A."/>
            <person name="Nichols S."/>
            <person name="Richter D.J."/>
            <person name="Salamov A."/>
            <person name="Bork P."/>
            <person name="Lim W.A."/>
            <person name="Manning G."/>
            <person name="Miller W.T."/>
            <person name="McGinnis W."/>
            <person name="Shapiro H."/>
            <person name="Tjian R."/>
            <person name="Grigoriev I.V."/>
            <person name="Rokhsar D."/>
        </authorList>
    </citation>
    <scope>NUCLEOTIDE SEQUENCE [LARGE SCALE GENOMIC DNA]</scope>
    <source>
        <strain evidence="8">MX1 / ATCC 50154</strain>
    </source>
</reference>
<evidence type="ECO:0000256" key="4">
    <source>
        <dbReference type="ARBA" id="ARBA00023136"/>
    </source>
</evidence>
<dbReference type="GO" id="GO:0016020">
    <property type="term" value="C:membrane"/>
    <property type="evidence" value="ECO:0007669"/>
    <property type="project" value="UniProtKB-SubCell"/>
</dbReference>
<keyword evidence="8" id="KW-1185">Reference proteome</keyword>
<dbReference type="Proteomes" id="UP000001357">
    <property type="component" value="Unassembled WGS sequence"/>
</dbReference>
<keyword evidence="2 6" id="KW-0812">Transmembrane</keyword>
<evidence type="ECO:0000313" key="7">
    <source>
        <dbReference type="EMBL" id="EDQ89486.1"/>
    </source>
</evidence>
<proteinExistence type="predicted"/>
<keyword evidence="3 6" id="KW-1133">Transmembrane helix</keyword>
<dbReference type="Gene3D" id="1.20.120.350">
    <property type="entry name" value="Voltage-gated potassium channels. Chain C"/>
    <property type="match status" value="1"/>
</dbReference>
<sequence length="270" mass="30913">MGDRLLDRADEADYDVDLDIDYDEEEETRMAPPRQSSSGSDVPTWTFSRSFDPQAEPVKSRIANVIFHPCYIWFYLMLLVACATMLAWTFSSKSITHLYVFVDLVVNLLILSDFGVRLYLSTVREFFSIALNVLDGLIVAACLITSVIEFVELGQKGHDEVQLLLIAPPTRTRVKQHAKAHVDMKLLYLLKDLRTSFADCRPLLPKSLRKIYGHAHVRFIKRRELAALQLDEVLMNTHEEDALYNPDINEVFAADSSDMPYVAFRDQTVY</sequence>
<accession>A9UYL9</accession>
<dbReference type="InterPro" id="IPR027359">
    <property type="entry name" value="Volt_channel_dom_sf"/>
</dbReference>
<evidence type="ECO:0000256" key="3">
    <source>
        <dbReference type="ARBA" id="ARBA00022989"/>
    </source>
</evidence>
<gene>
    <name evidence="7" type="ORF">MONBRDRAFT_25172</name>
</gene>
<evidence type="ECO:0000256" key="2">
    <source>
        <dbReference type="ARBA" id="ARBA00022692"/>
    </source>
</evidence>
<dbReference type="EMBL" id="CH991550">
    <property type="protein sequence ID" value="EDQ89486.1"/>
    <property type="molecule type" value="Genomic_DNA"/>
</dbReference>
<dbReference type="AlphaFoldDB" id="A9UYL9"/>
<comment type="subcellular location">
    <subcellularLocation>
        <location evidence="1">Membrane</location>
        <topology evidence="1">Multi-pass membrane protein</topology>
    </subcellularLocation>
</comment>
<name>A9UYL9_MONBE</name>
<evidence type="ECO:0008006" key="9">
    <source>
        <dbReference type="Google" id="ProtNLM"/>
    </source>
</evidence>
<feature type="transmembrane region" description="Helical" evidence="6">
    <location>
        <begin position="126"/>
        <end position="148"/>
    </location>
</feature>
<feature type="transmembrane region" description="Helical" evidence="6">
    <location>
        <begin position="72"/>
        <end position="91"/>
    </location>
</feature>
<evidence type="ECO:0000313" key="8">
    <source>
        <dbReference type="Proteomes" id="UP000001357"/>
    </source>
</evidence>
<evidence type="ECO:0000256" key="5">
    <source>
        <dbReference type="SAM" id="MobiDB-lite"/>
    </source>
</evidence>
<feature type="compositionally biased region" description="Polar residues" evidence="5">
    <location>
        <begin position="34"/>
        <end position="43"/>
    </location>
</feature>
<feature type="region of interest" description="Disordered" evidence="5">
    <location>
        <begin position="16"/>
        <end position="43"/>
    </location>
</feature>
<dbReference type="RefSeq" id="XP_001745515.1">
    <property type="nucleotide sequence ID" value="XM_001745463.1"/>
</dbReference>
<dbReference type="InParanoid" id="A9UYL9"/>
<protein>
    <recommendedName>
        <fullName evidence="9">Ion transport domain-containing protein</fullName>
    </recommendedName>
</protein>
<feature type="compositionally biased region" description="Acidic residues" evidence="5">
    <location>
        <begin position="16"/>
        <end position="27"/>
    </location>
</feature>
<dbReference type="GeneID" id="5890762"/>
<feature type="transmembrane region" description="Helical" evidence="6">
    <location>
        <begin position="98"/>
        <end position="120"/>
    </location>
</feature>
<evidence type="ECO:0000256" key="1">
    <source>
        <dbReference type="ARBA" id="ARBA00004141"/>
    </source>
</evidence>
<keyword evidence="4 6" id="KW-0472">Membrane</keyword>
<organism evidence="7 8">
    <name type="scientific">Monosiga brevicollis</name>
    <name type="common">Choanoflagellate</name>
    <dbReference type="NCBI Taxonomy" id="81824"/>
    <lineage>
        <taxon>Eukaryota</taxon>
        <taxon>Choanoflagellata</taxon>
        <taxon>Craspedida</taxon>
        <taxon>Salpingoecidae</taxon>
        <taxon>Monosiga</taxon>
    </lineage>
</organism>
<evidence type="ECO:0000256" key="6">
    <source>
        <dbReference type="SAM" id="Phobius"/>
    </source>
</evidence>
<dbReference type="KEGG" id="mbr:MONBRDRAFT_25172"/>